<dbReference type="PROSITE" id="PS00584">
    <property type="entry name" value="PFKB_KINASES_2"/>
    <property type="match status" value="1"/>
</dbReference>
<evidence type="ECO:0000256" key="6">
    <source>
        <dbReference type="ARBA" id="ARBA00022741"/>
    </source>
</evidence>
<dbReference type="InterPro" id="IPR011877">
    <property type="entry name" value="Ribokinase"/>
</dbReference>
<feature type="binding site" evidence="12">
    <location>
        <position position="260"/>
    </location>
    <ligand>
        <name>K(+)</name>
        <dbReference type="ChEBI" id="CHEBI:29103"/>
    </ligand>
</feature>
<keyword evidence="7 12" id="KW-0418">Kinase</keyword>
<comment type="function">
    <text evidence="12">Catalyzes the phosphorylation of ribose at O-5 in a reaction requiring ATP and magnesium. The resulting D-ribose-5-phosphate can then be used either for sythesis of nucleotides, histidine, and tryptophan, or as a component of the pentose phosphate pathway.</text>
</comment>
<keyword evidence="5 12" id="KW-0479">Metal-binding</keyword>
<keyword evidence="10 12" id="KW-0630">Potassium</keyword>
<keyword evidence="15" id="KW-1185">Reference proteome</keyword>
<comment type="subunit">
    <text evidence="12">Homodimer.</text>
</comment>
<evidence type="ECO:0000256" key="11">
    <source>
        <dbReference type="ARBA" id="ARBA00023277"/>
    </source>
</evidence>
<comment type="caution">
    <text evidence="12">Lacks conserved residue(s) required for the propagation of feature annotation.</text>
</comment>
<comment type="caution">
    <text evidence="14">The sequence shown here is derived from an EMBL/GenBank/DDBJ whole genome shotgun (WGS) entry which is preliminary data.</text>
</comment>
<dbReference type="GO" id="GO:0004747">
    <property type="term" value="F:ribokinase activity"/>
    <property type="evidence" value="ECO:0007669"/>
    <property type="project" value="UniProtKB-EC"/>
</dbReference>
<dbReference type="Gene3D" id="3.40.1190.20">
    <property type="match status" value="1"/>
</dbReference>
<evidence type="ECO:0000256" key="10">
    <source>
        <dbReference type="ARBA" id="ARBA00022958"/>
    </source>
</evidence>
<keyword evidence="9 12" id="KW-0460">Magnesium</keyword>
<feature type="binding site" evidence="12">
    <location>
        <position position="303"/>
    </location>
    <ligand>
        <name>K(+)</name>
        <dbReference type="ChEBI" id="CHEBI:29103"/>
    </ligand>
</feature>
<reference evidence="14 15" key="1">
    <citation type="submission" date="2022-01" db="EMBL/GenBank/DDBJ databases">
        <title>Mariniradius saccharolyticus sp. nov., isolated from sediment of a river.</title>
        <authorList>
            <person name="Liu H."/>
        </authorList>
    </citation>
    <scope>NUCLEOTIDE SEQUENCE [LARGE SCALE GENOMIC DNA]</scope>
    <source>
        <strain evidence="14 15">RY-2</strain>
    </source>
</reference>
<dbReference type="NCBIfam" id="TIGR02152">
    <property type="entry name" value="D_ribokin_bact"/>
    <property type="match status" value="1"/>
</dbReference>
<feature type="binding site" evidence="12">
    <location>
        <position position="258"/>
    </location>
    <ligand>
        <name>K(+)</name>
        <dbReference type="ChEBI" id="CHEBI:29103"/>
    </ligand>
</feature>
<dbReference type="SUPFAM" id="SSF53613">
    <property type="entry name" value="Ribokinase-like"/>
    <property type="match status" value="1"/>
</dbReference>
<protein>
    <recommendedName>
        <fullName evidence="3 12">Ribokinase</fullName>
        <shortName evidence="12">RK</shortName>
        <ecNumber evidence="2 12">2.7.1.15</ecNumber>
    </recommendedName>
</protein>
<dbReference type="PANTHER" id="PTHR10584:SF166">
    <property type="entry name" value="RIBOKINASE"/>
    <property type="match status" value="1"/>
</dbReference>
<feature type="domain" description="Carbohydrate kinase PfkB" evidence="13">
    <location>
        <begin position="14"/>
        <end position="305"/>
    </location>
</feature>
<dbReference type="PRINTS" id="PR00990">
    <property type="entry name" value="RIBOKINASE"/>
</dbReference>
<comment type="activity regulation">
    <text evidence="12">Activated by a monovalent cation that binds near, but not in, the active site. The most likely occupant of the site in vivo is potassium. Ion binding induces a conformational change that may alter substrate affinity.</text>
</comment>
<comment type="pathway">
    <text evidence="12">Carbohydrate metabolism; D-ribose degradation; D-ribose 5-phosphate from beta-D-ribopyranose: step 2/2.</text>
</comment>
<feature type="binding site" evidence="12">
    <location>
        <begin position="263"/>
        <end position="264"/>
    </location>
    <ligand>
        <name>ATP</name>
        <dbReference type="ChEBI" id="CHEBI:30616"/>
    </ligand>
</feature>
<feature type="binding site" evidence="12">
    <location>
        <position position="264"/>
    </location>
    <ligand>
        <name>substrate</name>
    </ligand>
</feature>
<feature type="binding site" evidence="12">
    <location>
        <position position="152"/>
    </location>
    <ligand>
        <name>substrate</name>
    </ligand>
</feature>
<evidence type="ECO:0000256" key="9">
    <source>
        <dbReference type="ARBA" id="ARBA00022842"/>
    </source>
</evidence>
<comment type="cofactor">
    <cofactor evidence="12">
        <name>Mg(2+)</name>
        <dbReference type="ChEBI" id="CHEBI:18420"/>
    </cofactor>
    <text evidence="12">Requires a divalent cation, most likely magnesium in vivo, as an electrophilic catalyst to aid phosphoryl group transfer. It is the chelate of the metal and the nucleotide that is the actual substrate.</text>
</comment>
<gene>
    <name evidence="12 14" type="primary">rbsK</name>
    <name evidence="14" type="ORF">L0U89_18810</name>
</gene>
<keyword evidence="12" id="KW-0963">Cytoplasm</keyword>
<name>A0ABS9BYI3_9BACT</name>
<feature type="binding site" evidence="12">
    <location>
        <position position="294"/>
    </location>
    <ligand>
        <name>K(+)</name>
        <dbReference type="ChEBI" id="CHEBI:29103"/>
    </ligand>
</feature>
<feature type="binding site" evidence="12">
    <location>
        <begin position="23"/>
        <end position="25"/>
    </location>
    <ligand>
        <name>substrate</name>
    </ligand>
</feature>
<comment type="subcellular location">
    <subcellularLocation>
        <location evidence="12">Cytoplasm</location>
    </subcellularLocation>
</comment>
<evidence type="ECO:0000256" key="3">
    <source>
        <dbReference type="ARBA" id="ARBA00016943"/>
    </source>
</evidence>
<accession>A0ABS9BYI3</accession>
<evidence type="ECO:0000259" key="13">
    <source>
        <dbReference type="Pfam" id="PF00294"/>
    </source>
</evidence>
<comment type="similarity">
    <text evidence="12">Belongs to the carbohydrate kinase PfkB family. Ribokinase subfamily.</text>
</comment>
<evidence type="ECO:0000256" key="7">
    <source>
        <dbReference type="ARBA" id="ARBA00022777"/>
    </source>
</evidence>
<keyword evidence="4 12" id="KW-0808">Transferase</keyword>
<organism evidence="14 15">
    <name type="scientific">Mariniradius sediminis</name>
    <dbReference type="NCBI Taxonomy" id="2909237"/>
    <lineage>
        <taxon>Bacteria</taxon>
        <taxon>Pseudomonadati</taxon>
        <taxon>Bacteroidota</taxon>
        <taxon>Cytophagia</taxon>
        <taxon>Cytophagales</taxon>
        <taxon>Cyclobacteriaceae</taxon>
        <taxon>Mariniradius</taxon>
    </lineage>
</organism>
<dbReference type="HAMAP" id="MF_01987">
    <property type="entry name" value="Ribokinase"/>
    <property type="match status" value="1"/>
</dbReference>
<keyword evidence="8 12" id="KW-0067">ATP-binding</keyword>
<feature type="active site" description="Proton acceptor" evidence="12">
    <location>
        <position position="264"/>
    </location>
</feature>
<dbReference type="InterPro" id="IPR011611">
    <property type="entry name" value="PfkB_dom"/>
</dbReference>
<proteinExistence type="inferred from homology"/>
<feature type="binding site" evidence="12">
    <location>
        <begin position="232"/>
        <end position="237"/>
    </location>
    <ligand>
        <name>ATP</name>
        <dbReference type="ChEBI" id="CHEBI:30616"/>
    </ligand>
</feature>
<feature type="binding site" evidence="12">
    <location>
        <position position="196"/>
    </location>
    <ligand>
        <name>ATP</name>
        <dbReference type="ChEBI" id="CHEBI:30616"/>
    </ligand>
</feature>
<comment type="catalytic activity">
    <reaction evidence="12">
        <text>D-ribose + ATP = D-ribose 5-phosphate + ADP + H(+)</text>
        <dbReference type="Rhea" id="RHEA:13697"/>
        <dbReference type="ChEBI" id="CHEBI:15378"/>
        <dbReference type="ChEBI" id="CHEBI:30616"/>
        <dbReference type="ChEBI" id="CHEBI:47013"/>
        <dbReference type="ChEBI" id="CHEBI:78346"/>
        <dbReference type="ChEBI" id="CHEBI:456216"/>
        <dbReference type="EC" id="2.7.1.15"/>
    </reaction>
</comment>
<evidence type="ECO:0000256" key="2">
    <source>
        <dbReference type="ARBA" id="ARBA00012035"/>
    </source>
</evidence>
<feature type="binding site" evidence="12">
    <location>
        <begin position="51"/>
        <end position="55"/>
    </location>
    <ligand>
        <name>substrate</name>
    </ligand>
</feature>
<dbReference type="InterPro" id="IPR029056">
    <property type="entry name" value="Ribokinase-like"/>
</dbReference>
<dbReference type="CDD" id="cd01174">
    <property type="entry name" value="ribokinase"/>
    <property type="match status" value="1"/>
</dbReference>
<evidence type="ECO:0000256" key="12">
    <source>
        <dbReference type="HAMAP-Rule" id="MF_01987"/>
    </source>
</evidence>
<dbReference type="Pfam" id="PF00294">
    <property type="entry name" value="PfkB"/>
    <property type="match status" value="1"/>
</dbReference>
<dbReference type="EC" id="2.7.1.15" evidence="2 12"/>
<evidence type="ECO:0000313" key="14">
    <source>
        <dbReference type="EMBL" id="MCF1753118.1"/>
    </source>
</evidence>
<dbReference type="InterPro" id="IPR002173">
    <property type="entry name" value="Carboh/pur_kinase_PfkB_CS"/>
</dbReference>
<feature type="binding site" evidence="12">
    <location>
        <position position="299"/>
    </location>
    <ligand>
        <name>K(+)</name>
        <dbReference type="ChEBI" id="CHEBI:29103"/>
    </ligand>
</feature>
<evidence type="ECO:0000256" key="4">
    <source>
        <dbReference type="ARBA" id="ARBA00022679"/>
    </source>
</evidence>
<dbReference type="RefSeq" id="WP_234862936.1">
    <property type="nucleotide sequence ID" value="NZ_JAKEVZ010000021.1"/>
</dbReference>
<evidence type="ECO:0000256" key="1">
    <source>
        <dbReference type="ARBA" id="ARBA00005380"/>
    </source>
</evidence>
<dbReference type="PANTHER" id="PTHR10584">
    <property type="entry name" value="SUGAR KINASE"/>
    <property type="match status" value="1"/>
</dbReference>
<dbReference type="EMBL" id="JAKEVZ010000021">
    <property type="protein sequence ID" value="MCF1753118.1"/>
    <property type="molecule type" value="Genomic_DNA"/>
</dbReference>
<comment type="similarity">
    <text evidence="1">Belongs to the carbohydrate kinase pfkB family.</text>
</comment>
<dbReference type="NCBIfam" id="NF008353">
    <property type="entry name" value="PRK11142.1"/>
    <property type="match status" value="1"/>
</dbReference>
<dbReference type="InterPro" id="IPR002139">
    <property type="entry name" value="Ribo/fructo_kinase"/>
</dbReference>
<sequence length="310" mass="32137">MAGFSMCKVMQAKPKILVIGSSNMDLVIQADHFPRPGETLIGGNFSMISGGKGANQAVAAARLGGDVVFLAQVGNDPFGQVNLESYEREGIDTSLIERNPDLPSGVALITVSESGENTIIVAPGANAGMDVDNLKKAADKFAWADVVLLQLEIPLEVVTEAARMAKAQGKKVILNPAPARALPAELLENVDIITPNETEAEFLTGISVSDISSAALAAARINASGIQKVIITLGENGAFLADGNTEEIIPTKRVKAVDTTAAGDTLNGALAVSLGRGESINMAVSFALKAATLSVQRLGAQSSIPYLSEL</sequence>
<keyword evidence="6 12" id="KW-0547">Nucleotide-binding</keyword>
<dbReference type="Proteomes" id="UP001201449">
    <property type="component" value="Unassembled WGS sequence"/>
</dbReference>
<feature type="binding site" evidence="12">
    <location>
        <position position="297"/>
    </location>
    <ligand>
        <name>K(+)</name>
        <dbReference type="ChEBI" id="CHEBI:29103"/>
    </ligand>
</feature>
<keyword evidence="11 12" id="KW-0119">Carbohydrate metabolism</keyword>
<evidence type="ECO:0000313" key="15">
    <source>
        <dbReference type="Proteomes" id="UP001201449"/>
    </source>
</evidence>
<evidence type="ECO:0000256" key="5">
    <source>
        <dbReference type="ARBA" id="ARBA00022723"/>
    </source>
</evidence>
<evidence type="ECO:0000256" key="8">
    <source>
        <dbReference type="ARBA" id="ARBA00022840"/>
    </source>
</evidence>